<sequence>MRYCCPRPIPKREGEDKMGSGASLKAITAPNGDLIRLKGLGPPVGDLDPTTKVANTHRGLRKPQKWGRGFRLVTLAPKSTGISSSRSRSIRG</sequence>
<evidence type="ECO:0000256" key="1">
    <source>
        <dbReference type="SAM" id="MobiDB-lite"/>
    </source>
</evidence>
<keyword evidence="3" id="KW-1185">Reference proteome</keyword>
<dbReference type="Proteomes" id="UP000233551">
    <property type="component" value="Unassembled WGS sequence"/>
</dbReference>
<proteinExistence type="predicted"/>
<protein>
    <submittedName>
        <fullName evidence="2">Uncharacterized protein</fullName>
    </submittedName>
</protein>
<reference evidence="2 3" key="1">
    <citation type="submission" date="2017-11" db="EMBL/GenBank/DDBJ databases">
        <title>De-novo sequencing of pomegranate (Punica granatum L.) genome.</title>
        <authorList>
            <person name="Akparov Z."/>
            <person name="Amiraslanov A."/>
            <person name="Hajiyeva S."/>
            <person name="Abbasov M."/>
            <person name="Kaur K."/>
            <person name="Hamwieh A."/>
            <person name="Solovyev V."/>
            <person name="Salamov A."/>
            <person name="Braich B."/>
            <person name="Kosarev P."/>
            <person name="Mahmoud A."/>
            <person name="Hajiyev E."/>
            <person name="Babayeva S."/>
            <person name="Izzatullayeva V."/>
            <person name="Mammadov A."/>
            <person name="Mammadov A."/>
            <person name="Sharifova S."/>
            <person name="Ojaghi J."/>
            <person name="Eynullazada K."/>
            <person name="Bayramov B."/>
            <person name="Abdulazimova A."/>
            <person name="Shahmuradov I."/>
        </authorList>
    </citation>
    <scope>NUCLEOTIDE SEQUENCE [LARGE SCALE GENOMIC DNA]</scope>
    <source>
        <strain evidence="3">cv. AG2017</strain>
        <tissue evidence="2">Leaf</tissue>
    </source>
</reference>
<feature type="region of interest" description="Disordered" evidence="1">
    <location>
        <begin position="1"/>
        <end position="24"/>
    </location>
</feature>
<dbReference type="AlphaFoldDB" id="A0A2I0JWD3"/>
<comment type="caution">
    <text evidence="2">The sequence shown here is derived from an EMBL/GenBank/DDBJ whole genome shotgun (WGS) entry which is preliminary data.</text>
</comment>
<dbReference type="EMBL" id="PGOL01001146">
    <property type="protein sequence ID" value="PKI60562.1"/>
    <property type="molecule type" value="Genomic_DNA"/>
</dbReference>
<name>A0A2I0JWD3_PUNGR</name>
<gene>
    <name evidence="2" type="ORF">CRG98_019038</name>
</gene>
<accession>A0A2I0JWD3</accession>
<evidence type="ECO:0000313" key="3">
    <source>
        <dbReference type="Proteomes" id="UP000233551"/>
    </source>
</evidence>
<organism evidence="2 3">
    <name type="scientific">Punica granatum</name>
    <name type="common">Pomegranate</name>
    <dbReference type="NCBI Taxonomy" id="22663"/>
    <lineage>
        <taxon>Eukaryota</taxon>
        <taxon>Viridiplantae</taxon>
        <taxon>Streptophyta</taxon>
        <taxon>Embryophyta</taxon>
        <taxon>Tracheophyta</taxon>
        <taxon>Spermatophyta</taxon>
        <taxon>Magnoliopsida</taxon>
        <taxon>eudicotyledons</taxon>
        <taxon>Gunneridae</taxon>
        <taxon>Pentapetalae</taxon>
        <taxon>rosids</taxon>
        <taxon>malvids</taxon>
        <taxon>Myrtales</taxon>
        <taxon>Lythraceae</taxon>
        <taxon>Punica</taxon>
    </lineage>
</organism>
<evidence type="ECO:0000313" key="2">
    <source>
        <dbReference type="EMBL" id="PKI60562.1"/>
    </source>
</evidence>